<evidence type="ECO:0000313" key="4">
    <source>
        <dbReference type="Proteomes" id="UP000077519"/>
    </source>
</evidence>
<feature type="transmembrane region" description="Helical" evidence="1">
    <location>
        <begin position="96"/>
        <end position="114"/>
    </location>
</feature>
<keyword evidence="1" id="KW-1133">Transmembrane helix</keyword>
<feature type="transmembrane region" description="Helical" evidence="1">
    <location>
        <begin position="236"/>
        <end position="255"/>
    </location>
</feature>
<comment type="caution">
    <text evidence="3">The sequence shown here is derived from an EMBL/GenBank/DDBJ whole genome shotgun (WGS) entry which is preliminary data.</text>
</comment>
<evidence type="ECO:0000259" key="2">
    <source>
        <dbReference type="Pfam" id="PF02517"/>
    </source>
</evidence>
<dbReference type="GO" id="GO:0080120">
    <property type="term" value="P:CAAX-box protein maturation"/>
    <property type="evidence" value="ECO:0007669"/>
    <property type="project" value="UniProtKB-ARBA"/>
</dbReference>
<keyword evidence="1" id="KW-0472">Membrane</keyword>
<evidence type="ECO:0000256" key="1">
    <source>
        <dbReference type="SAM" id="Phobius"/>
    </source>
</evidence>
<organism evidence="3 4">
    <name type="scientific">Rhodococcoides kyotonense</name>
    <dbReference type="NCBI Taxonomy" id="398843"/>
    <lineage>
        <taxon>Bacteria</taxon>
        <taxon>Bacillati</taxon>
        <taxon>Actinomycetota</taxon>
        <taxon>Actinomycetes</taxon>
        <taxon>Mycobacteriales</taxon>
        <taxon>Nocardiaceae</taxon>
        <taxon>Rhodococcoides</taxon>
    </lineage>
</organism>
<feature type="transmembrane region" description="Helical" evidence="1">
    <location>
        <begin position="164"/>
        <end position="181"/>
    </location>
</feature>
<accession>A0A177YH19</accession>
<protein>
    <recommendedName>
        <fullName evidence="2">CAAX prenyl protease 2/Lysostaphin resistance protein A-like domain-containing protein</fullName>
    </recommendedName>
</protein>
<proteinExistence type="predicted"/>
<dbReference type="InterPro" id="IPR003675">
    <property type="entry name" value="Rce1/LyrA-like_dom"/>
</dbReference>
<sequence length="270" mass="29667">MPYLHPMTAPRTADARPTRHLTVAALIALVVVYLAVIQGIGWLMSRGLDAQYAAPTTIDELWRGMTFSIALSVVLVYAVVAYLRWWRPVWVDDRPVQRWLIVVPILMLVSILVVTDYSGLAAHGVAFTALLLLTCLLVGLGEETMFRGIAVTCFRTNNFSEGRVALWSTVIFGVAHASNIISEGSKAFIQVVATIIAGYFFYIVRRRTHGLLVPVILHGLWDFSLISGQTTPGESHPIAVLAILTMVVLAIILVIRRHHIEPAAPGVVSH</sequence>
<keyword evidence="1" id="KW-0812">Transmembrane</keyword>
<dbReference type="Pfam" id="PF02517">
    <property type="entry name" value="Rce1-like"/>
    <property type="match status" value="1"/>
</dbReference>
<feature type="transmembrane region" description="Helical" evidence="1">
    <location>
        <begin position="187"/>
        <end position="204"/>
    </location>
</feature>
<keyword evidence="4" id="KW-1185">Reference proteome</keyword>
<evidence type="ECO:0000313" key="3">
    <source>
        <dbReference type="EMBL" id="OAK54817.1"/>
    </source>
</evidence>
<dbReference type="AlphaFoldDB" id="A0A177YH19"/>
<feature type="transmembrane region" description="Helical" evidence="1">
    <location>
        <begin position="120"/>
        <end position="140"/>
    </location>
</feature>
<feature type="transmembrane region" description="Helical" evidence="1">
    <location>
        <begin position="64"/>
        <end position="84"/>
    </location>
</feature>
<gene>
    <name evidence="3" type="ORF">A3K89_05745</name>
</gene>
<feature type="transmembrane region" description="Helical" evidence="1">
    <location>
        <begin position="211"/>
        <end position="230"/>
    </location>
</feature>
<dbReference type="EMBL" id="LVHI01000012">
    <property type="protein sequence ID" value="OAK54817.1"/>
    <property type="molecule type" value="Genomic_DNA"/>
</dbReference>
<dbReference type="Proteomes" id="UP000077519">
    <property type="component" value="Unassembled WGS sequence"/>
</dbReference>
<reference evidence="3 4" key="1">
    <citation type="submission" date="2016-03" db="EMBL/GenBank/DDBJ databases">
        <title>Genome sequence of Rhodococcus kyotonensis KB10.</title>
        <authorList>
            <person name="Jeong H."/>
            <person name="Hong C.E."/>
            <person name="Jo S.H."/>
            <person name="Park J.M."/>
        </authorList>
    </citation>
    <scope>NUCLEOTIDE SEQUENCE [LARGE SCALE GENOMIC DNA]</scope>
    <source>
        <strain evidence="3 4">KB10</strain>
    </source>
</reference>
<dbReference type="GO" id="GO:0004175">
    <property type="term" value="F:endopeptidase activity"/>
    <property type="evidence" value="ECO:0007669"/>
    <property type="project" value="UniProtKB-ARBA"/>
</dbReference>
<feature type="domain" description="CAAX prenyl protease 2/Lysostaphin resistance protein A-like" evidence="2">
    <location>
        <begin position="127"/>
        <end position="223"/>
    </location>
</feature>
<name>A0A177YH19_9NOCA</name>
<feature type="transmembrane region" description="Helical" evidence="1">
    <location>
        <begin position="21"/>
        <end position="44"/>
    </location>
</feature>